<dbReference type="InterPro" id="IPR000223">
    <property type="entry name" value="Pept_S26A_signal_pept_1"/>
</dbReference>
<keyword evidence="6" id="KW-0472">Membrane</keyword>
<feature type="domain" description="Peptidase S26" evidence="7">
    <location>
        <begin position="17"/>
        <end position="125"/>
    </location>
</feature>
<proteinExistence type="inferred from homology"/>
<sequence>MSLLKEATKKKIKDETLDWIYAIIYALIFGTIIRLYVFETMMVPTPSMVPTIQVYDRLFVEKVTYEFAEPNRGSIVVFWTPFVDIRAQQQLRAFDRFMDFFAPAKFEGHVKYVKRLVGKPGDTLRLVPVGETFWEDIKNDEIQNIPNWLNSIINYYESIDYIPPEIKNKVSRLEINGEILPEFENIYYLRDAIFEDPKFFDYIAYPEKYSYQIATSDLFFMYIDNFTGRLIPAKPTIEWYKQMRDTLLFTDFYESELSKLDLPTLIYKDEEGLVNVKIPEGYYFFMGDNTLESQDSRFFGFVPIENVIGTTFLRIYPFDRFGKI</sequence>
<dbReference type="InterPro" id="IPR019758">
    <property type="entry name" value="Pept_S26A_signal_pept_1_CS"/>
</dbReference>
<feature type="domain" description="Peptidase S26" evidence="7">
    <location>
        <begin position="273"/>
        <end position="315"/>
    </location>
</feature>
<gene>
    <name evidence="8" type="ORF">C8D74_11072</name>
</gene>
<dbReference type="Pfam" id="PF10502">
    <property type="entry name" value="Peptidase_S26"/>
    <property type="match status" value="2"/>
</dbReference>
<evidence type="ECO:0000256" key="2">
    <source>
        <dbReference type="ARBA" id="ARBA00009370"/>
    </source>
</evidence>
<feature type="transmembrane region" description="Helical" evidence="6">
    <location>
        <begin position="20"/>
        <end position="38"/>
    </location>
</feature>
<evidence type="ECO:0000259" key="7">
    <source>
        <dbReference type="Pfam" id="PF10502"/>
    </source>
</evidence>
<reference evidence="8 9" key="1">
    <citation type="submission" date="2019-03" db="EMBL/GenBank/DDBJ databases">
        <title>Genomic Encyclopedia of Type Strains, Phase IV (KMG-IV): sequencing the most valuable type-strain genomes for metagenomic binning, comparative biology and taxonomic classification.</title>
        <authorList>
            <person name="Goeker M."/>
        </authorList>
    </citation>
    <scope>NUCLEOTIDE SEQUENCE [LARGE SCALE GENOMIC DNA]</scope>
    <source>
        <strain evidence="8 9">DSM 13575</strain>
    </source>
</reference>
<dbReference type="GO" id="GO:0016020">
    <property type="term" value="C:membrane"/>
    <property type="evidence" value="ECO:0007669"/>
    <property type="project" value="UniProtKB-SubCell"/>
</dbReference>
<dbReference type="PRINTS" id="PR00727">
    <property type="entry name" value="LEADERPTASE"/>
</dbReference>
<protein>
    <recommendedName>
        <fullName evidence="3 6">Signal peptidase I</fullName>
        <ecNumber evidence="3 6">3.4.21.89</ecNumber>
    </recommendedName>
</protein>
<evidence type="ECO:0000313" key="8">
    <source>
        <dbReference type="EMBL" id="TDX14522.1"/>
    </source>
</evidence>
<keyword evidence="6" id="KW-0812">Transmembrane</keyword>
<evidence type="ECO:0000256" key="3">
    <source>
        <dbReference type="ARBA" id="ARBA00013208"/>
    </source>
</evidence>
<dbReference type="CDD" id="cd06530">
    <property type="entry name" value="S26_SPase_I"/>
    <property type="match status" value="2"/>
</dbReference>
<evidence type="ECO:0000256" key="5">
    <source>
        <dbReference type="PIRSR" id="PIRSR600223-1"/>
    </source>
</evidence>
<dbReference type="InterPro" id="IPR019757">
    <property type="entry name" value="Pept_S26A_signal_pept_1_Lys-AS"/>
</dbReference>
<dbReference type="InterPro" id="IPR036286">
    <property type="entry name" value="LexA/Signal_pep-like_sf"/>
</dbReference>
<dbReference type="SUPFAM" id="SSF51306">
    <property type="entry name" value="LexA/Signal peptidase"/>
    <property type="match status" value="1"/>
</dbReference>
<dbReference type="EC" id="3.4.21.89" evidence="3 6"/>
<dbReference type="Proteomes" id="UP000294817">
    <property type="component" value="Unassembled WGS sequence"/>
</dbReference>
<comment type="similarity">
    <text evidence="2 6">Belongs to the peptidase S26 family.</text>
</comment>
<dbReference type="PANTHER" id="PTHR43390:SF1">
    <property type="entry name" value="CHLOROPLAST PROCESSING PEPTIDASE"/>
    <property type="match status" value="1"/>
</dbReference>
<dbReference type="PANTHER" id="PTHR43390">
    <property type="entry name" value="SIGNAL PEPTIDASE I"/>
    <property type="match status" value="1"/>
</dbReference>
<evidence type="ECO:0000256" key="4">
    <source>
        <dbReference type="ARBA" id="ARBA00022801"/>
    </source>
</evidence>
<dbReference type="InterPro" id="IPR019533">
    <property type="entry name" value="Peptidase_S26"/>
</dbReference>
<keyword evidence="6" id="KW-0645">Protease</keyword>
<dbReference type="GO" id="GO:0009003">
    <property type="term" value="F:signal peptidase activity"/>
    <property type="evidence" value="ECO:0007669"/>
    <property type="project" value="UniProtKB-EC"/>
</dbReference>
<dbReference type="GO" id="GO:0006465">
    <property type="term" value="P:signal peptide processing"/>
    <property type="evidence" value="ECO:0007669"/>
    <property type="project" value="InterPro"/>
</dbReference>
<accession>A0A4R8EQB0</accession>
<dbReference type="AlphaFoldDB" id="A0A4R8EQB0"/>
<keyword evidence="4 6" id="KW-0378">Hydrolase</keyword>
<comment type="caution">
    <text evidence="8">The sequence shown here is derived from an EMBL/GenBank/DDBJ whole genome shotgun (WGS) entry which is preliminary data.</text>
</comment>
<feature type="active site" evidence="5">
    <location>
        <position position="47"/>
    </location>
</feature>
<name>A0A4R8EQB0_9BACT</name>
<comment type="subcellular location">
    <subcellularLocation>
        <location evidence="6">Membrane</location>
        <topology evidence="6">Single-pass type II membrane protein</topology>
    </subcellularLocation>
</comment>
<evidence type="ECO:0000313" key="9">
    <source>
        <dbReference type="Proteomes" id="UP000294817"/>
    </source>
</evidence>
<dbReference type="PROSITE" id="PS00761">
    <property type="entry name" value="SPASE_I_3"/>
    <property type="match status" value="1"/>
</dbReference>
<evidence type="ECO:0000256" key="1">
    <source>
        <dbReference type="ARBA" id="ARBA00000677"/>
    </source>
</evidence>
<keyword evidence="6" id="KW-1133">Transmembrane helix</keyword>
<dbReference type="GO" id="GO:0004252">
    <property type="term" value="F:serine-type endopeptidase activity"/>
    <property type="evidence" value="ECO:0007669"/>
    <property type="project" value="InterPro"/>
</dbReference>
<evidence type="ECO:0000256" key="6">
    <source>
        <dbReference type="RuleBase" id="RU362042"/>
    </source>
</evidence>
<dbReference type="NCBIfam" id="TIGR02227">
    <property type="entry name" value="sigpep_I_bact"/>
    <property type="match status" value="2"/>
</dbReference>
<dbReference type="EMBL" id="SODZ01000010">
    <property type="protein sequence ID" value="TDX14522.1"/>
    <property type="molecule type" value="Genomic_DNA"/>
</dbReference>
<dbReference type="Gene3D" id="2.10.109.10">
    <property type="entry name" value="Umud Fragment, subunit A"/>
    <property type="match status" value="1"/>
</dbReference>
<organism evidence="8 9">
    <name type="scientific">Petrotoga sibirica</name>
    <dbReference type="NCBI Taxonomy" id="156202"/>
    <lineage>
        <taxon>Bacteria</taxon>
        <taxon>Thermotogati</taxon>
        <taxon>Thermotogota</taxon>
        <taxon>Thermotogae</taxon>
        <taxon>Petrotogales</taxon>
        <taxon>Petrotogaceae</taxon>
        <taxon>Petrotoga</taxon>
    </lineage>
</organism>
<feature type="active site" evidence="5">
    <location>
        <position position="114"/>
    </location>
</feature>
<comment type="catalytic activity">
    <reaction evidence="1 6">
        <text>Cleavage of hydrophobic, N-terminal signal or leader sequences from secreted and periplasmic proteins.</text>
        <dbReference type="EC" id="3.4.21.89"/>
    </reaction>
</comment>
<keyword evidence="9" id="KW-1185">Reference proteome</keyword>
<dbReference type="PROSITE" id="PS00760">
    <property type="entry name" value="SPASE_I_2"/>
    <property type="match status" value="1"/>
</dbReference>